<dbReference type="Proteomes" id="UP000789901">
    <property type="component" value="Unassembled WGS sequence"/>
</dbReference>
<accession>A0ABN7URZ4</accession>
<dbReference type="EMBL" id="CAJVQB010005473">
    <property type="protein sequence ID" value="CAG8662764.1"/>
    <property type="molecule type" value="Genomic_DNA"/>
</dbReference>
<evidence type="ECO:0000313" key="1">
    <source>
        <dbReference type="EMBL" id="CAG8662764.1"/>
    </source>
</evidence>
<protein>
    <submittedName>
        <fullName evidence="1">10868_t:CDS:1</fullName>
    </submittedName>
</protein>
<organism evidence="1 2">
    <name type="scientific">Gigaspora margarita</name>
    <dbReference type="NCBI Taxonomy" id="4874"/>
    <lineage>
        <taxon>Eukaryota</taxon>
        <taxon>Fungi</taxon>
        <taxon>Fungi incertae sedis</taxon>
        <taxon>Mucoromycota</taxon>
        <taxon>Glomeromycotina</taxon>
        <taxon>Glomeromycetes</taxon>
        <taxon>Diversisporales</taxon>
        <taxon>Gigasporaceae</taxon>
        <taxon>Gigaspora</taxon>
    </lineage>
</organism>
<sequence length="81" mass="9534">MFNNTMIIILDKLERFYIHISVLLKNHKSQTSCNEQIVSINSSIRTFTICYDPKDHVVKWIVEILEEYLDYASNVINSKVI</sequence>
<evidence type="ECO:0000313" key="2">
    <source>
        <dbReference type="Proteomes" id="UP000789901"/>
    </source>
</evidence>
<name>A0ABN7URZ4_GIGMA</name>
<proteinExistence type="predicted"/>
<comment type="caution">
    <text evidence="1">The sequence shown here is derived from an EMBL/GenBank/DDBJ whole genome shotgun (WGS) entry which is preliminary data.</text>
</comment>
<gene>
    <name evidence="1" type="ORF">GMARGA_LOCUS9974</name>
</gene>
<keyword evidence="2" id="KW-1185">Reference proteome</keyword>
<reference evidence="1 2" key="1">
    <citation type="submission" date="2021-06" db="EMBL/GenBank/DDBJ databases">
        <authorList>
            <person name="Kallberg Y."/>
            <person name="Tangrot J."/>
            <person name="Rosling A."/>
        </authorList>
    </citation>
    <scope>NUCLEOTIDE SEQUENCE [LARGE SCALE GENOMIC DNA]</scope>
    <source>
        <strain evidence="1 2">120-4 pot B 10/14</strain>
    </source>
</reference>